<sequence>MIEAARSYCTPVMTELRSMHKRGQYGVCPPVITEDEAWLQNLELGVDIIGAWGYAGAYARGHLWASETAGPFTVPKYEGFVEAEELLEGVEKKCAIGRRNVSKDASSASRAISQ</sequence>
<proteinExistence type="predicted"/>
<gene>
    <name evidence="1" type="ORF">FKW44_025145</name>
</gene>
<dbReference type="Proteomes" id="UP000595437">
    <property type="component" value="Chromosome 21"/>
</dbReference>
<dbReference type="EMBL" id="CP045910">
    <property type="protein sequence ID" value="QQP31524.1"/>
    <property type="molecule type" value="Genomic_DNA"/>
</dbReference>
<name>A0A7T8GLC0_CALRO</name>
<keyword evidence="2" id="KW-1185">Reference proteome</keyword>
<protein>
    <submittedName>
        <fullName evidence="1">Uncharacterized protein</fullName>
    </submittedName>
</protein>
<evidence type="ECO:0000313" key="2">
    <source>
        <dbReference type="Proteomes" id="UP000595437"/>
    </source>
</evidence>
<accession>A0A7T8GLC0</accession>
<dbReference type="AlphaFoldDB" id="A0A7T8GLC0"/>
<organism evidence="1 2">
    <name type="scientific">Caligus rogercresseyi</name>
    <name type="common">Sea louse</name>
    <dbReference type="NCBI Taxonomy" id="217165"/>
    <lineage>
        <taxon>Eukaryota</taxon>
        <taxon>Metazoa</taxon>
        <taxon>Ecdysozoa</taxon>
        <taxon>Arthropoda</taxon>
        <taxon>Crustacea</taxon>
        <taxon>Multicrustacea</taxon>
        <taxon>Hexanauplia</taxon>
        <taxon>Copepoda</taxon>
        <taxon>Siphonostomatoida</taxon>
        <taxon>Caligidae</taxon>
        <taxon>Caligus</taxon>
    </lineage>
</organism>
<evidence type="ECO:0000313" key="1">
    <source>
        <dbReference type="EMBL" id="QQP31524.1"/>
    </source>
</evidence>
<reference evidence="2" key="1">
    <citation type="submission" date="2021-01" db="EMBL/GenBank/DDBJ databases">
        <title>Caligus Genome Assembly.</title>
        <authorList>
            <person name="Gallardo-Escarate C."/>
        </authorList>
    </citation>
    <scope>NUCLEOTIDE SEQUENCE [LARGE SCALE GENOMIC DNA]</scope>
</reference>